<evidence type="ECO:0000313" key="3">
    <source>
        <dbReference type="Proteomes" id="UP000433945"/>
    </source>
</evidence>
<dbReference type="EMBL" id="WOWP01000057">
    <property type="protein sequence ID" value="MUV04958.1"/>
    <property type="molecule type" value="Genomic_DNA"/>
</dbReference>
<comment type="caution">
    <text evidence="2">The sequence shown here is derived from an EMBL/GenBank/DDBJ whole genome shotgun (WGS) entry which is preliminary data.</text>
</comment>
<gene>
    <name evidence="2" type="ORF">GN157_14675</name>
</gene>
<reference evidence="2 3" key="1">
    <citation type="submission" date="2019-12" db="EMBL/GenBank/DDBJ databases">
        <authorList>
            <person name="Sun J.-Q."/>
        </authorList>
    </citation>
    <scope>NUCLEOTIDE SEQUENCE [LARGE SCALE GENOMIC DNA]</scope>
    <source>
        <strain evidence="2 3">JCM 17928</strain>
    </source>
</reference>
<dbReference type="RefSeq" id="WP_157484255.1">
    <property type="nucleotide sequence ID" value="NZ_WOWP01000057.1"/>
</dbReference>
<evidence type="ECO:0000256" key="1">
    <source>
        <dbReference type="SAM" id="Phobius"/>
    </source>
</evidence>
<sequence>MILSEQQIEYISDNLKFYGLTTEELHSDVLDHICSLIENSEHNDFDTAYKEAIKNFGGYNEMRAIERDTYLLIAFRKNMKRQKIVYLLGLISSMLICFGQFFKIMHWPGASIIVTLGFALFTIFFLPIYFYHRYKLSYAKNI</sequence>
<accession>A0A6N8HH15</accession>
<keyword evidence="1" id="KW-0812">Transmembrane</keyword>
<keyword evidence="3" id="KW-1185">Reference proteome</keyword>
<proteinExistence type="predicted"/>
<dbReference type="OrthoDB" id="1134798at2"/>
<evidence type="ECO:0000313" key="2">
    <source>
        <dbReference type="EMBL" id="MUV04958.1"/>
    </source>
</evidence>
<name>A0A6N8HH15_9FLAO</name>
<feature type="transmembrane region" description="Helical" evidence="1">
    <location>
        <begin position="84"/>
        <end position="102"/>
    </location>
</feature>
<dbReference type="Proteomes" id="UP000433945">
    <property type="component" value="Unassembled WGS sequence"/>
</dbReference>
<keyword evidence="1" id="KW-0472">Membrane</keyword>
<feature type="transmembrane region" description="Helical" evidence="1">
    <location>
        <begin position="108"/>
        <end position="131"/>
    </location>
</feature>
<protein>
    <submittedName>
        <fullName evidence="2">Uncharacterized protein</fullName>
    </submittedName>
</protein>
<organism evidence="2 3">
    <name type="scientific">Flavobacterium rakeshii</name>
    <dbReference type="NCBI Taxonomy" id="1038845"/>
    <lineage>
        <taxon>Bacteria</taxon>
        <taxon>Pseudomonadati</taxon>
        <taxon>Bacteroidota</taxon>
        <taxon>Flavobacteriia</taxon>
        <taxon>Flavobacteriales</taxon>
        <taxon>Flavobacteriaceae</taxon>
        <taxon>Flavobacterium</taxon>
    </lineage>
</organism>
<dbReference type="AlphaFoldDB" id="A0A6N8HH15"/>
<keyword evidence="1" id="KW-1133">Transmembrane helix</keyword>